<feature type="domain" description="PilZ" evidence="1">
    <location>
        <begin position="19"/>
        <end position="96"/>
    </location>
</feature>
<keyword evidence="3" id="KW-1185">Reference proteome</keyword>
<protein>
    <submittedName>
        <fullName evidence="2">PilZ domain-containing protein</fullName>
    </submittedName>
</protein>
<reference evidence="2 3" key="1">
    <citation type="submission" date="2023-10" db="EMBL/GenBank/DDBJ databases">
        <title>Characteristics and mechanism of a salt-tolerant marine origin heterotrophic nitrifying- aerobic denitrifying bacteria Marinobacter xestospongiae HN1.</title>
        <authorList>
            <person name="Qi R."/>
        </authorList>
    </citation>
    <scope>NUCLEOTIDE SEQUENCE [LARGE SCALE GENOMIC DNA]</scope>
    <source>
        <strain evidence="2 3">HN1</strain>
    </source>
</reference>
<sequence>MMSDSGDRRIKQRFAAPCLKVQLHERKLFGARSAVDTTCLDLNRYGLALLSPRPIAAGTRLLLDFEGRYISESRVAARVISCRPYQAGYRLSIQFSYCRDQKDYSRGVDNAVSRIEGIYNRYAS</sequence>
<dbReference type="Pfam" id="PF07238">
    <property type="entry name" value="PilZ"/>
    <property type="match status" value="1"/>
</dbReference>
<dbReference type="EMBL" id="JAWIIJ010000001">
    <property type="protein sequence ID" value="MDV2077146.1"/>
    <property type="molecule type" value="Genomic_DNA"/>
</dbReference>
<gene>
    <name evidence="2" type="ORF">RYS15_00555</name>
</gene>
<name>A0ABU3VSH0_9GAMM</name>
<accession>A0ABU3VSH0</accession>
<evidence type="ECO:0000259" key="1">
    <source>
        <dbReference type="Pfam" id="PF07238"/>
    </source>
</evidence>
<proteinExistence type="predicted"/>
<evidence type="ECO:0000313" key="3">
    <source>
        <dbReference type="Proteomes" id="UP001269819"/>
    </source>
</evidence>
<dbReference type="RefSeq" id="WP_227171853.1">
    <property type="nucleotide sequence ID" value="NZ_JAWIIJ010000001.1"/>
</dbReference>
<dbReference type="Proteomes" id="UP001269819">
    <property type="component" value="Unassembled WGS sequence"/>
</dbReference>
<dbReference type="InterPro" id="IPR009875">
    <property type="entry name" value="PilZ_domain"/>
</dbReference>
<evidence type="ECO:0000313" key="2">
    <source>
        <dbReference type="EMBL" id="MDV2077146.1"/>
    </source>
</evidence>
<comment type="caution">
    <text evidence="2">The sequence shown here is derived from an EMBL/GenBank/DDBJ whole genome shotgun (WGS) entry which is preliminary data.</text>
</comment>
<organism evidence="2 3">
    <name type="scientific">Marinobacter xestospongiae</name>
    <dbReference type="NCBI Taxonomy" id="994319"/>
    <lineage>
        <taxon>Bacteria</taxon>
        <taxon>Pseudomonadati</taxon>
        <taxon>Pseudomonadota</taxon>
        <taxon>Gammaproteobacteria</taxon>
        <taxon>Pseudomonadales</taxon>
        <taxon>Marinobacteraceae</taxon>
        <taxon>Marinobacter</taxon>
    </lineage>
</organism>